<evidence type="ECO:0000256" key="1">
    <source>
        <dbReference type="SAM" id="SignalP"/>
    </source>
</evidence>
<feature type="non-terminal residue" evidence="2">
    <location>
        <position position="299"/>
    </location>
</feature>
<evidence type="ECO:0000313" key="3">
    <source>
        <dbReference type="Proteomes" id="UP000823821"/>
    </source>
</evidence>
<dbReference type="Proteomes" id="UP000823821">
    <property type="component" value="Unassembled WGS sequence"/>
</dbReference>
<comment type="caution">
    <text evidence="2">The sequence shown here is derived from an EMBL/GenBank/DDBJ whole genome shotgun (WGS) entry which is preliminary data.</text>
</comment>
<reference evidence="2" key="2">
    <citation type="submission" date="2021-04" db="EMBL/GenBank/DDBJ databases">
        <authorList>
            <person name="Gilroy R."/>
        </authorList>
    </citation>
    <scope>NUCLEOTIDE SEQUENCE</scope>
    <source>
        <strain evidence="2">5032</strain>
    </source>
</reference>
<feature type="chain" id="PRO_5038592356" description="Autotransporter outer membrane beta-barrel domain-containing protein" evidence="1">
    <location>
        <begin position="47"/>
        <end position="299"/>
    </location>
</feature>
<name>A0A9D2KQL0_9BACT</name>
<reference evidence="2" key="1">
    <citation type="journal article" date="2021" name="PeerJ">
        <title>Extensive microbial diversity within the chicken gut microbiome revealed by metagenomics and culture.</title>
        <authorList>
            <person name="Gilroy R."/>
            <person name="Ravi A."/>
            <person name="Getino M."/>
            <person name="Pursley I."/>
            <person name="Horton D.L."/>
            <person name="Alikhan N.F."/>
            <person name="Baker D."/>
            <person name="Gharbi K."/>
            <person name="Hall N."/>
            <person name="Watson M."/>
            <person name="Adriaenssens E.M."/>
            <person name="Foster-Nyarko E."/>
            <person name="Jarju S."/>
            <person name="Secka A."/>
            <person name="Antonio M."/>
            <person name="Oren A."/>
            <person name="Chaudhuri R.R."/>
            <person name="La Ragione R."/>
            <person name="Hildebrand F."/>
            <person name="Pallen M.J."/>
        </authorList>
    </citation>
    <scope>NUCLEOTIDE SEQUENCE</scope>
    <source>
        <strain evidence="2">5032</strain>
    </source>
</reference>
<dbReference type="AlphaFoldDB" id="A0A9D2KQL0"/>
<protein>
    <recommendedName>
        <fullName evidence="4">Autotransporter outer membrane beta-barrel domain-containing protein</fullName>
    </recommendedName>
</protein>
<organism evidence="2 3">
    <name type="scientific">Candidatus Desulfovibrio intestinavium</name>
    <dbReference type="NCBI Taxonomy" id="2838534"/>
    <lineage>
        <taxon>Bacteria</taxon>
        <taxon>Pseudomonadati</taxon>
        <taxon>Thermodesulfobacteriota</taxon>
        <taxon>Desulfovibrionia</taxon>
        <taxon>Desulfovibrionales</taxon>
        <taxon>Desulfovibrionaceae</taxon>
        <taxon>Desulfovibrio</taxon>
    </lineage>
</organism>
<feature type="signal peptide" evidence="1">
    <location>
        <begin position="1"/>
        <end position="46"/>
    </location>
</feature>
<sequence>MLKQSRNALTCLAKRYRAVLRRCRLRALALALACALTALPPLPAGAENTGGTWSGNDYIGTPTIGEASGATVDIDSDVPGYVSGGETRSGDATSNTVIISGGTMGYVCGGLTVDSGNATSNRVIISGGTVSGYVYGGDAGNGIATSNTVIISGGTVAGDVYGGDASGGSIATGNRVILSGAPTLTGIIFGGDAFVDAVSGNLLEVRSSGLQAKNIKNFAEYAFVLPATIRPGAVLLTLTQATDLTNGGQSPSPDIQRIDVDGAASPLRVGDKVTLFRNDNGLTPGTLPTSVSGTQGVTL</sequence>
<accession>A0A9D2KQL0</accession>
<keyword evidence="1" id="KW-0732">Signal</keyword>
<dbReference type="EMBL" id="DWZD01000023">
    <property type="protein sequence ID" value="HJA78659.1"/>
    <property type="molecule type" value="Genomic_DNA"/>
</dbReference>
<evidence type="ECO:0008006" key="4">
    <source>
        <dbReference type="Google" id="ProtNLM"/>
    </source>
</evidence>
<proteinExistence type="predicted"/>
<evidence type="ECO:0000313" key="2">
    <source>
        <dbReference type="EMBL" id="HJA78659.1"/>
    </source>
</evidence>
<gene>
    <name evidence="2" type="ORF">H9784_03670</name>
</gene>